<dbReference type="Gene3D" id="2.60.420.10">
    <property type="entry name" value="Maltose phosphorylase, domain 3"/>
    <property type="match status" value="1"/>
</dbReference>
<evidence type="ECO:0000313" key="8">
    <source>
        <dbReference type="EMBL" id="SHF73473.1"/>
    </source>
</evidence>
<dbReference type="Gene3D" id="1.50.10.10">
    <property type="match status" value="1"/>
</dbReference>
<evidence type="ECO:0000256" key="3">
    <source>
        <dbReference type="ARBA" id="ARBA00022801"/>
    </source>
</evidence>
<sequence>MSEVLAEVAAPEMARSIPHAWAGQMIRPLADKGVGTPASFVAKEFVLERVRGDEVLRISALGLYRAFINGKRVGSDELTPGWTSYDVRLSYQTYKVSDLLVPGVNRIEIWLADGWLRSQMMWGQAPIFNTWGSEIAAIAELRAGAAADAPVLLATDDSWESGELPIRKSGIYFGEIFDARFKPHPTDGTAVIDFDTARLIPHETMPVKELEPLEVVKQWTDPEGRTVYDFGQNAGGYVAFDVTGAPGAKVIVEHGEILDKDGVFYNGNLRTAEARLEYILAGSGTEQYRPHFTFQGFRYARVTIEGEAKLSHIRLIPISSVTEVKAGFTSGNALVNRLVLNTLWSQRANFIEVPTDCPQRDERLGWTGDAQVFAGTACYLADAHDFFKKWVRDVMADQREDGAVPHVVPDPTRLNPKDYPGFFGSTGWGDAIAIVPWQLYLHYGDAAFLRETLPAMVKWVDFVWSISDGPIVSPPRNWGGRGFSFGDWLQPSGPSAKPLPTIGDDAAATIYLYITSTLVARIARIVGNAEVADRMEAMASKVKAAFASEFVTPSGRLCYDDQTSYALAFLHDLIPADKQEAAKAYFKATIARSDGRIGTGFIGTPALLPALVKIGEPRLAADVFLQEEVPGWLYQVKMGATTIWERWDAIQPDGTIYNPQMNSYNHYAYGAVCQWLLEGVAGFRPDPEAPAFTTIIFEPTIVPELSPVKAYHDSPAGMIRAEWTLDGGKVRYEIEIPARSSGVLRLDQAYRNVTVDGKPGSTGEQTLTEGKHLITFDYSAPPRAQRDGTNINARTP</sequence>
<evidence type="ECO:0000259" key="6">
    <source>
        <dbReference type="Pfam" id="PF17389"/>
    </source>
</evidence>
<dbReference type="STRING" id="1122133.SAMN02745157_2873"/>
<dbReference type="Pfam" id="PF17390">
    <property type="entry name" value="Bac_rhamnosid_C"/>
    <property type="match status" value="1"/>
</dbReference>
<dbReference type="EC" id="3.2.1.40" evidence="2"/>
<dbReference type="PANTHER" id="PTHR33307:SF6">
    <property type="entry name" value="ALPHA-RHAMNOSIDASE (EUROFUNG)-RELATED"/>
    <property type="match status" value="1"/>
</dbReference>
<dbReference type="Gene3D" id="2.60.120.260">
    <property type="entry name" value="Galactose-binding domain-like"/>
    <property type="match status" value="2"/>
</dbReference>
<evidence type="ECO:0000259" key="7">
    <source>
        <dbReference type="Pfam" id="PF17390"/>
    </source>
</evidence>
<dbReference type="Pfam" id="PF08531">
    <property type="entry name" value="Bac_rhamnosid_N"/>
    <property type="match status" value="1"/>
</dbReference>
<dbReference type="GO" id="GO:0030596">
    <property type="term" value="F:alpha-L-rhamnosidase activity"/>
    <property type="evidence" value="ECO:0007669"/>
    <property type="project" value="UniProtKB-EC"/>
</dbReference>
<evidence type="ECO:0000259" key="4">
    <source>
        <dbReference type="Pfam" id="PF05592"/>
    </source>
</evidence>
<dbReference type="InterPro" id="IPR035398">
    <property type="entry name" value="Bac_rhamnosid_C"/>
</dbReference>
<proteinExistence type="predicted"/>
<reference evidence="8 9" key="1">
    <citation type="submission" date="2016-11" db="EMBL/GenBank/DDBJ databases">
        <authorList>
            <person name="Jaros S."/>
            <person name="Januszkiewicz K."/>
            <person name="Wedrychowicz H."/>
        </authorList>
    </citation>
    <scope>NUCLEOTIDE SEQUENCE [LARGE SCALE GENOMIC DNA]</scope>
    <source>
        <strain evidence="8 9">DSM 19436</strain>
    </source>
</reference>
<organism evidence="8 9">
    <name type="scientific">Kaistia soli DSM 19436</name>
    <dbReference type="NCBI Taxonomy" id="1122133"/>
    <lineage>
        <taxon>Bacteria</taxon>
        <taxon>Pseudomonadati</taxon>
        <taxon>Pseudomonadota</taxon>
        <taxon>Alphaproteobacteria</taxon>
        <taxon>Hyphomicrobiales</taxon>
        <taxon>Kaistiaceae</taxon>
        <taxon>Kaistia</taxon>
    </lineage>
</organism>
<dbReference type="AlphaFoldDB" id="A0A1M5E2L9"/>
<feature type="domain" description="Alpha-L-rhamnosidase concanavalin-like" evidence="4">
    <location>
        <begin position="222"/>
        <end position="305"/>
    </location>
</feature>
<evidence type="ECO:0000313" key="9">
    <source>
        <dbReference type="Proteomes" id="UP000184485"/>
    </source>
</evidence>
<name>A0A1M5E2L9_9HYPH</name>
<dbReference type="InterPro" id="IPR008902">
    <property type="entry name" value="Rhamnosid_concanavalin"/>
</dbReference>
<dbReference type="GO" id="GO:0005975">
    <property type="term" value="P:carbohydrate metabolic process"/>
    <property type="evidence" value="ECO:0007669"/>
    <property type="project" value="InterPro"/>
</dbReference>
<feature type="domain" description="Alpha-L-rhamnosidase C-terminal" evidence="7">
    <location>
        <begin position="687"/>
        <end position="753"/>
    </location>
</feature>
<dbReference type="Pfam" id="PF05592">
    <property type="entry name" value="Bac_rhamnosid"/>
    <property type="match status" value="1"/>
</dbReference>
<dbReference type="InterPro" id="IPR016007">
    <property type="entry name" value="Alpha_rhamnosid"/>
</dbReference>
<dbReference type="SUPFAM" id="SSF48208">
    <property type="entry name" value="Six-hairpin glycosidases"/>
    <property type="match status" value="1"/>
</dbReference>
<evidence type="ECO:0000256" key="1">
    <source>
        <dbReference type="ARBA" id="ARBA00001445"/>
    </source>
</evidence>
<keyword evidence="9" id="KW-1185">Reference proteome</keyword>
<dbReference type="InterPro" id="IPR035396">
    <property type="entry name" value="Bac_rhamnosid6H"/>
</dbReference>
<dbReference type="InterPro" id="IPR013737">
    <property type="entry name" value="Bac_rhamnosid_N"/>
</dbReference>
<feature type="domain" description="Bacterial alpha-L-rhamnosidase N-terminal" evidence="5">
    <location>
        <begin position="55"/>
        <end position="184"/>
    </location>
</feature>
<gene>
    <name evidence="8" type="ORF">SAMN02745157_2873</name>
</gene>
<dbReference type="InterPro" id="IPR008928">
    <property type="entry name" value="6-hairpin_glycosidase_sf"/>
</dbReference>
<evidence type="ECO:0000259" key="5">
    <source>
        <dbReference type="Pfam" id="PF08531"/>
    </source>
</evidence>
<dbReference type="Pfam" id="PF17389">
    <property type="entry name" value="Bac_rhamnosid6H"/>
    <property type="match status" value="1"/>
</dbReference>
<dbReference type="InterPro" id="IPR012341">
    <property type="entry name" value="6hp_glycosidase-like_sf"/>
</dbReference>
<accession>A0A1M5E2L9</accession>
<dbReference type="EMBL" id="FQUP01000002">
    <property type="protein sequence ID" value="SHF73473.1"/>
    <property type="molecule type" value="Genomic_DNA"/>
</dbReference>
<protein>
    <recommendedName>
        <fullName evidence="2">alpha-L-rhamnosidase</fullName>
        <ecNumber evidence="2">3.2.1.40</ecNumber>
    </recommendedName>
</protein>
<dbReference type="PANTHER" id="PTHR33307">
    <property type="entry name" value="ALPHA-RHAMNOSIDASE (EUROFUNG)"/>
    <property type="match status" value="1"/>
</dbReference>
<comment type="catalytic activity">
    <reaction evidence="1">
        <text>Hydrolysis of terminal non-reducing alpha-L-rhamnose residues in alpha-L-rhamnosides.</text>
        <dbReference type="EC" id="3.2.1.40"/>
    </reaction>
</comment>
<keyword evidence="3" id="KW-0378">Hydrolase</keyword>
<evidence type="ECO:0000256" key="2">
    <source>
        <dbReference type="ARBA" id="ARBA00012652"/>
    </source>
</evidence>
<feature type="domain" description="Alpha-L-rhamnosidase six-hairpin glycosidase" evidence="6">
    <location>
        <begin position="327"/>
        <end position="679"/>
    </location>
</feature>
<dbReference type="Proteomes" id="UP000184485">
    <property type="component" value="Unassembled WGS sequence"/>
</dbReference>